<evidence type="ECO:0000256" key="5">
    <source>
        <dbReference type="SAM" id="MobiDB-lite"/>
    </source>
</evidence>
<evidence type="ECO:0000256" key="4">
    <source>
        <dbReference type="PROSITE-ProRule" id="PRU00276"/>
    </source>
</evidence>
<feature type="region of interest" description="Disordered" evidence="5">
    <location>
        <begin position="40"/>
        <end position="65"/>
    </location>
</feature>
<evidence type="ECO:0000259" key="9">
    <source>
        <dbReference type="PROSITE" id="PS50215"/>
    </source>
</evidence>
<dbReference type="SUPFAM" id="SSF55486">
    <property type="entry name" value="Metalloproteases ('zincins'), catalytic domain"/>
    <property type="match status" value="1"/>
</dbReference>
<evidence type="ECO:0000313" key="11">
    <source>
        <dbReference type="Proteomes" id="UP000305067"/>
    </source>
</evidence>
<reference evidence="10 11" key="1">
    <citation type="journal article" date="2019" name="Nat. Ecol. Evol.">
        <title>Megaphylogeny resolves global patterns of mushroom evolution.</title>
        <authorList>
            <person name="Varga T."/>
            <person name="Krizsan K."/>
            <person name="Foldi C."/>
            <person name="Dima B."/>
            <person name="Sanchez-Garcia M."/>
            <person name="Sanchez-Ramirez S."/>
            <person name="Szollosi G.J."/>
            <person name="Szarkandi J.G."/>
            <person name="Papp V."/>
            <person name="Albert L."/>
            <person name="Andreopoulos W."/>
            <person name="Angelini C."/>
            <person name="Antonin V."/>
            <person name="Barry K.W."/>
            <person name="Bougher N.L."/>
            <person name="Buchanan P."/>
            <person name="Buyck B."/>
            <person name="Bense V."/>
            <person name="Catcheside P."/>
            <person name="Chovatia M."/>
            <person name="Cooper J."/>
            <person name="Damon W."/>
            <person name="Desjardin D."/>
            <person name="Finy P."/>
            <person name="Geml J."/>
            <person name="Haridas S."/>
            <person name="Hughes K."/>
            <person name="Justo A."/>
            <person name="Karasinski D."/>
            <person name="Kautmanova I."/>
            <person name="Kiss B."/>
            <person name="Kocsube S."/>
            <person name="Kotiranta H."/>
            <person name="LaButti K.M."/>
            <person name="Lechner B.E."/>
            <person name="Liimatainen K."/>
            <person name="Lipzen A."/>
            <person name="Lukacs Z."/>
            <person name="Mihaltcheva S."/>
            <person name="Morgado L.N."/>
            <person name="Niskanen T."/>
            <person name="Noordeloos M.E."/>
            <person name="Ohm R.A."/>
            <person name="Ortiz-Santana B."/>
            <person name="Ovrebo C."/>
            <person name="Racz N."/>
            <person name="Riley R."/>
            <person name="Savchenko A."/>
            <person name="Shiryaev A."/>
            <person name="Soop K."/>
            <person name="Spirin V."/>
            <person name="Szebenyi C."/>
            <person name="Tomsovsky M."/>
            <person name="Tulloss R.E."/>
            <person name="Uehling J."/>
            <person name="Grigoriev I.V."/>
            <person name="Vagvolgyi C."/>
            <person name="Papp T."/>
            <person name="Martin F.M."/>
            <person name="Miettinen O."/>
            <person name="Hibbett D.S."/>
            <person name="Nagy L.G."/>
        </authorList>
    </citation>
    <scope>NUCLEOTIDE SEQUENCE [LARGE SCALE GENOMIC DNA]</scope>
    <source>
        <strain evidence="10 11">CBS 309.79</strain>
    </source>
</reference>
<evidence type="ECO:0000256" key="6">
    <source>
        <dbReference type="SAM" id="Phobius"/>
    </source>
</evidence>
<keyword evidence="6" id="KW-0812">Transmembrane</keyword>
<evidence type="ECO:0000259" key="8">
    <source>
        <dbReference type="PROSITE" id="PS50214"/>
    </source>
</evidence>
<feature type="region of interest" description="Disordered" evidence="5">
    <location>
        <begin position="771"/>
        <end position="830"/>
    </location>
</feature>
<dbReference type="EMBL" id="ML178815">
    <property type="protein sequence ID" value="TFL06250.1"/>
    <property type="molecule type" value="Genomic_DNA"/>
</dbReference>
<evidence type="ECO:0000256" key="2">
    <source>
        <dbReference type="ARBA" id="ARBA00056552"/>
    </source>
</evidence>
<keyword evidence="6" id="KW-0472">Membrane</keyword>
<dbReference type="Gene3D" id="3.40.1620.60">
    <property type="match status" value="1"/>
</dbReference>
<dbReference type="FunFam" id="4.10.70.10:FF:000003">
    <property type="entry name" value="Disintegrin and metalloproteinase domain-containing protein 17"/>
    <property type="match status" value="1"/>
</dbReference>
<dbReference type="GO" id="GO:0006508">
    <property type="term" value="P:proteolysis"/>
    <property type="evidence" value="ECO:0007669"/>
    <property type="project" value="InterPro"/>
</dbReference>
<comment type="function">
    <text evidence="2">Probable zinc protease.</text>
</comment>
<dbReference type="SUPFAM" id="SSF57552">
    <property type="entry name" value="Blood coagulation inhibitor (disintegrin)"/>
    <property type="match status" value="1"/>
</dbReference>
<name>A0A5C3QZK8_9AGAR</name>
<feature type="domain" description="Disintegrin" evidence="8">
    <location>
        <begin position="549"/>
        <end position="637"/>
    </location>
</feature>
<feature type="signal peptide" evidence="7">
    <location>
        <begin position="1"/>
        <end position="21"/>
    </location>
</feature>
<dbReference type="GO" id="GO:0004222">
    <property type="term" value="F:metalloendopeptidase activity"/>
    <property type="evidence" value="ECO:0007669"/>
    <property type="project" value="InterPro"/>
</dbReference>
<dbReference type="Gene3D" id="4.10.70.10">
    <property type="entry name" value="Disintegrin domain"/>
    <property type="match status" value="1"/>
</dbReference>
<dbReference type="PANTHER" id="PTHR11905">
    <property type="entry name" value="ADAM A DISINTEGRIN AND METALLOPROTEASE DOMAIN"/>
    <property type="match status" value="1"/>
</dbReference>
<dbReference type="STRING" id="1884261.A0A5C3QZK8"/>
<protein>
    <recommendedName>
        <fullName evidence="3">Disintegrin and metalloproteinase domain-containing protein B</fullName>
    </recommendedName>
</protein>
<dbReference type="AlphaFoldDB" id="A0A5C3QZK8"/>
<dbReference type="InterPro" id="IPR036436">
    <property type="entry name" value="Disintegrin_dom_sf"/>
</dbReference>
<dbReference type="PANTHER" id="PTHR11905:SF159">
    <property type="entry name" value="ADAM METALLOPROTEASE"/>
    <property type="match status" value="1"/>
</dbReference>
<feature type="active site" evidence="4">
    <location>
        <position position="464"/>
    </location>
</feature>
<keyword evidence="11" id="KW-1185">Reference proteome</keyword>
<feature type="compositionally biased region" description="Polar residues" evidence="5">
    <location>
        <begin position="54"/>
        <end position="64"/>
    </location>
</feature>
<evidence type="ECO:0000256" key="3">
    <source>
        <dbReference type="ARBA" id="ARBA00074021"/>
    </source>
</evidence>
<dbReference type="Proteomes" id="UP000305067">
    <property type="component" value="Unassembled WGS sequence"/>
</dbReference>
<dbReference type="Pfam" id="PF01562">
    <property type="entry name" value="Pep_M12B_propep"/>
    <property type="match status" value="1"/>
</dbReference>
<dbReference type="PROSITE" id="PS50215">
    <property type="entry name" value="ADAM_MEPRO"/>
    <property type="match status" value="1"/>
</dbReference>
<dbReference type="InterPro" id="IPR024079">
    <property type="entry name" value="MetalloPept_cat_dom_sf"/>
</dbReference>
<gene>
    <name evidence="10" type="ORF">BDV98DRAFT_609924</name>
</gene>
<feature type="transmembrane region" description="Helical" evidence="6">
    <location>
        <begin position="736"/>
        <end position="756"/>
    </location>
</feature>
<dbReference type="Gene3D" id="3.40.390.10">
    <property type="entry name" value="Collagenase (Catalytic Domain)"/>
    <property type="match status" value="1"/>
</dbReference>
<feature type="domain" description="Peptidase M12B" evidence="9">
    <location>
        <begin position="314"/>
        <end position="519"/>
    </location>
</feature>
<dbReference type="Pfam" id="PF13688">
    <property type="entry name" value="Reprolysin_5"/>
    <property type="match status" value="1"/>
</dbReference>
<proteinExistence type="predicted"/>
<sequence length="830" mass="88777">MLSSIWASALYLVLLPLYAQAHSSPPKPLRAISHPSTRSLQILPRTPSPHPPNAQLSKRSQPSLTAPDLRYSDSLRLIVNAFGESFHLHLRPNEHLVHSAARINHYSTAADGSSVLTRTVPLTRESVRAYMGEVVTAEATEARMVEDAAGALPRPKNVDELGWARIMIHDQGDDLQGRPPVFEGAFSVNGDVYHVTRKENYLRTKHPLDPQILPPLDGGDTKLVVWRDSDTIHDHPATPENCGHDSLAHNSDPMQNPFLQANTDQSISWIDSLSPFGNLTRRQDDGGDLAGPGTMGANFIDTIGDISGCPKSAKVLYMGVAADCRYTATYRNPEEATQQILTNWNTASALYKNTFNISLGIVEVEVQDEACPSTPDPNKAWNVDCNGVNLNQRLSLFSDWRGKRGDDGIGLWHLMSGCPTGSEVGIAWLATVCQMGASGQAGSVVSGTGVSTANRVEWQVIAHEIGHNFGAICSDGCKPNQICCPRSRGSCNANGNFLMSPVASSSGEQVFSDCSIGNICSVMLPGSAGAHTDTTCFVDADQARDTISLQMCGNGIVERDEDCDPGGNSTSPCCDAATCKFINNAVCDPDSSPCCNDQCQFAPSTQVCRPARDDLCDTTEMCSGNSSSCPTDVMQSNGHDCGDGLRCASGICTSNDRQCQIVGAPLRLQKACPNRGDTSCLISCQDPENPNQCRILQSPLIDGSPCGYGGTCNSGSCESGSALDSAKAWYTQNLQIAIPVTIAAAIVLLLLLWAFISACGRCMRGRQNGYQVPLTPGGRMSQRGERGERLPSTYYSAPPGPPPPHPSRLSRGGQPHAGWVDSSGWNGNGR</sequence>
<keyword evidence="1" id="KW-1015">Disulfide bond</keyword>
<dbReference type="InterPro" id="IPR001590">
    <property type="entry name" value="Peptidase_M12B"/>
</dbReference>
<dbReference type="SMART" id="SM00050">
    <property type="entry name" value="DISIN"/>
    <property type="match status" value="1"/>
</dbReference>
<dbReference type="Pfam" id="PF00200">
    <property type="entry name" value="Disintegrin"/>
    <property type="match status" value="1"/>
</dbReference>
<dbReference type="OrthoDB" id="5951731at2759"/>
<dbReference type="PROSITE" id="PS50214">
    <property type="entry name" value="DISINTEGRIN_2"/>
    <property type="match status" value="1"/>
</dbReference>
<dbReference type="InterPro" id="IPR002870">
    <property type="entry name" value="Peptidase_M12B_N"/>
</dbReference>
<comment type="caution">
    <text evidence="4">Lacks conserved residue(s) required for the propagation of feature annotation.</text>
</comment>
<accession>A0A5C3QZK8</accession>
<keyword evidence="7" id="KW-0732">Signal</keyword>
<feature type="chain" id="PRO_5022742572" description="Disintegrin and metalloproteinase domain-containing protein B" evidence="7">
    <location>
        <begin position="22"/>
        <end position="830"/>
    </location>
</feature>
<keyword evidence="6" id="KW-1133">Transmembrane helix</keyword>
<evidence type="ECO:0000256" key="7">
    <source>
        <dbReference type="SAM" id="SignalP"/>
    </source>
</evidence>
<evidence type="ECO:0000256" key="1">
    <source>
        <dbReference type="ARBA" id="ARBA00023157"/>
    </source>
</evidence>
<evidence type="ECO:0000313" key="10">
    <source>
        <dbReference type="EMBL" id="TFL06250.1"/>
    </source>
</evidence>
<dbReference type="InterPro" id="IPR001762">
    <property type="entry name" value="Disintegrin_dom"/>
</dbReference>
<organism evidence="10 11">
    <name type="scientific">Pterulicium gracile</name>
    <dbReference type="NCBI Taxonomy" id="1884261"/>
    <lineage>
        <taxon>Eukaryota</taxon>
        <taxon>Fungi</taxon>
        <taxon>Dikarya</taxon>
        <taxon>Basidiomycota</taxon>
        <taxon>Agaricomycotina</taxon>
        <taxon>Agaricomycetes</taxon>
        <taxon>Agaricomycetidae</taxon>
        <taxon>Agaricales</taxon>
        <taxon>Pleurotineae</taxon>
        <taxon>Pterulaceae</taxon>
        <taxon>Pterulicium</taxon>
    </lineage>
</organism>